<dbReference type="PANTHER" id="PTHR30383">
    <property type="entry name" value="THIOESTERASE 1/PROTEASE 1/LYSOPHOSPHOLIPASE L1"/>
    <property type="match status" value="1"/>
</dbReference>
<proteinExistence type="predicted"/>
<dbReference type="PANTHER" id="PTHR30383:SF5">
    <property type="entry name" value="SGNH HYDROLASE-TYPE ESTERASE DOMAIN-CONTAINING PROTEIN"/>
    <property type="match status" value="1"/>
</dbReference>
<dbReference type="OrthoDB" id="158267at2"/>
<organism evidence="2 3">
    <name type="scientific">Flavobacterium hydrophilum</name>
    <dbReference type="NCBI Taxonomy" id="2211445"/>
    <lineage>
        <taxon>Bacteria</taxon>
        <taxon>Pseudomonadati</taxon>
        <taxon>Bacteroidota</taxon>
        <taxon>Flavobacteriia</taxon>
        <taxon>Flavobacteriales</taxon>
        <taxon>Flavobacteriaceae</taxon>
        <taxon>Flavobacterium</taxon>
    </lineage>
</organism>
<dbReference type="EMBL" id="QJHL01000002">
    <property type="protein sequence ID" value="PXY45173.1"/>
    <property type="molecule type" value="Genomic_DNA"/>
</dbReference>
<comment type="caution">
    <text evidence="2">The sequence shown here is derived from an EMBL/GenBank/DDBJ whole genome shotgun (WGS) entry which is preliminary data.</text>
</comment>
<feature type="domain" description="SGNH hydrolase-type esterase" evidence="1">
    <location>
        <begin position="60"/>
        <end position="243"/>
    </location>
</feature>
<dbReference type="SUPFAM" id="SSF52266">
    <property type="entry name" value="SGNH hydrolase"/>
    <property type="match status" value="1"/>
</dbReference>
<protein>
    <submittedName>
        <fullName evidence="2">Lysophospholipase</fullName>
    </submittedName>
</protein>
<name>A0A2V4C4Y3_9FLAO</name>
<dbReference type="InterPro" id="IPR036514">
    <property type="entry name" value="SGNH_hydro_sf"/>
</dbReference>
<dbReference type="Gene3D" id="3.40.50.1110">
    <property type="entry name" value="SGNH hydrolase"/>
    <property type="match status" value="1"/>
</dbReference>
<dbReference type="InterPro" id="IPR013830">
    <property type="entry name" value="SGNH_hydro"/>
</dbReference>
<sequence>MKPHFKQIVVVILSIFLLSCSTEETPSETAVTREPVTPPTTVPNPEIPTVPIAKSINYLALGDSYTIGQSVCETCRFPEQLKTSLKMFYTDTNLSLKVIATTGWTTTNLISAINTQKPESNYDLVTLLIGVNNQYQGRDFSLYEKEFPELATKAISLAKGDKKNVIVVSIPDYAYTPYAKNLSDSQKTKISTEINQYNAFAENYCKANAIVFVNITDITRQGLSNPNLVASDGLHPSESAYAAFVERILPKVKIALQD</sequence>
<evidence type="ECO:0000313" key="2">
    <source>
        <dbReference type="EMBL" id="PXY45173.1"/>
    </source>
</evidence>
<dbReference type="CDD" id="cd01832">
    <property type="entry name" value="SGNH_hydrolase_like_1"/>
    <property type="match status" value="1"/>
</dbReference>
<dbReference type="RefSeq" id="WP_110346682.1">
    <property type="nucleotide sequence ID" value="NZ_QJHL01000002.1"/>
</dbReference>
<reference evidence="2 3" key="1">
    <citation type="submission" date="2018-05" db="EMBL/GenBank/DDBJ databases">
        <title>Flavobacterium sp. strain IMCC34758, incomplete genome.</title>
        <authorList>
            <person name="Joung Y."/>
        </authorList>
    </citation>
    <scope>NUCLEOTIDE SEQUENCE [LARGE SCALE GENOMIC DNA]</scope>
    <source>
        <strain evidence="2 3">IMCC34758</strain>
    </source>
</reference>
<dbReference type="PROSITE" id="PS51257">
    <property type="entry name" value="PROKAR_LIPOPROTEIN"/>
    <property type="match status" value="1"/>
</dbReference>
<evidence type="ECO:0000259" key="1">
    <source>
        <dbReference type="Pfam" id="PF13472"/>
    </source>
</evidence>
<dbReference type="InterPro" id="IPR051532">
    <property type="entry name" value="Ester_Hydrolysis_Enzymes"/>
</dbReference>
<evidence type="ECO:0000313" key="3">
    <source>
        <dbReference type="Proteomes" id="UP000247681"/>
    </source>
</evidence>
<keyword evidence="3" id="KW-1185">Reference proteome</keyword>
<gene>
    <name evidence="2" type="ORF">DMB68_10765</name>
</gene>
<dbReference type="AlphaFoldDB" id="A0A2V4C4Y3"/>
<accession>A0A2V4C4Y3</accession>
<dbReference type="GO" id="GO:0004622">
    <property type="term" value="F:phosphatidylcholine lysophospholipase activity"/>
    <property type="evidence" value="ECO:0007669"/>
    <property type="project" value="TreeGrafter"/>
</dbReference>
<dbReference type="Pfam" id="PF13472">
    <property type="entry name" value="Lipase_GDSL_2"/>
    <property type="match status" value="1"/>
</dbReference>
<dbReference type="Proteomes" id="UP000247681">
    <property type="component" value="Unassembled WGS sequence"/>
</dbReference>